<dbReference type="InterPro" id="IPR052732">
    <property type="entry name" value="Cell-binding_unc_protein"/>
</dbReference>
<sequence>MANENLPDFISALLQEKQASCPADTVQLVQTHISFVLLAGEHVYKFKKPVNFGFLDFSTLEKRQHCCEQELLLNRRLCPDIYLDLVKVTREGDSYTLNGDGETVEYAVKMVRMPEEKMMGNLIQAGKLDQVHIDTLVDKLTPFYQQADRTPEIDGYGTTESVAVNVLENFEQTKGFIGNGAITQEQFDKISSWARDFLTKEELFKQRIKEGNIRDCHGDLYSANICLADKVYIYDCIEFNRRFRYCDVASDIGFLAMDLDFHGLQELSAYCIDQFCQHSGDSSLKEMLNFYKCYRAYVRGKIGLFTASDPAVDEAVKKSCLEAAAKYFALAESYTN</sequence>
<reference evidence="1" key="1">
    <citation type="journal article" date="2024" name="Syst. Appl. Microbiol.">
        <title>First single-strain enrichments of Electrothrix cable bacteria, description of E. aestuarii sp. nov. and E. rattekaaiensis sp. nov., and proposal of a cable bacteria taxonomy following the rules of the SeqCode.</title>
        <authorList>
            <person name="Plum-Jensen L.E."/>
            <person name="Schramm A."/>
            <person name="Marshall I.P.G."/>
        </authorList>
    </citation>
    <scope>NUCLEOTIDE SEQUENCE</scope>
    <source>
        <strain evidence="1">Rat1</strain>
    </source>
</reference>
<dbReference type="PANTHER" id="PTHR43883">
    <property type="entry name" value="SLR0207 PROTEIN"/>
    <property type="match status" value="1"/>
</dbReference>
<name>A0AAU8LY86_9BACT</name>
<evidence type="ECO:0000313" key="1">
    <source>
        <dbReference type="EMBL" id="XCN74230.1"/>
    </source>
</evidence>
<reference evidence="1" key="2">
    <citation type="submission" date="2024-06" db="EMBL/GenBank/DDBJ databases">
        <authorList>
            <person name="Plum-Jensen L.E."/>
            <person name="Schramm A."/>
            <person name="Marshall I.P.G."/>
        </authorList>
    </citation>
    <scope>NUCLEOTIDE SEQUENCE</scope>
    <source>
        <strain evidence="1">Rat1</strain>
    </source>
</reference>
<gene>
    <name evidence="1" type="ORF">Q3M24_05635</name>
</gene>
<dbReference type="KEGG" id="eaj:Q3M24_05635"/>
<dbReference type="EMBL" id="CP159373">
    <property type="protein sequence ID" value="XCN74230.1"/>
    <property type="molecule type" value="Genomic_DNA"/>
</dbReference>
<proteinExistence type="predicted"/>
<evidence type="ECO:0008006" key="2">
    <source>
        <dbReference type="Google" id="ProtNLM"/>
    </source>
</evidence>
<organism evidence="1">
    <name type="scientific">Candidatus Electrothrix aestuarii</name>
    <dbReference type="NCBI Taxonomy" id="3062594"/>
    <lineage>
        <taxon>Bacteria</taxon>
        <taxon>Pseudomonadati</taxon>
        <taxon>Thermodesulfobacteriota</taxon>
        <taxon>Desulfobulbia</taxon>
        <taxon>Desulfobulbales</taxon>
        <taxon>Desulfobulbaceae</taxon>
        <taxon>Candidatus Electrothrix</taxon>
    </lineage>
</organism>
<protein>
    <recommendedName>
        <fullName evidence="2">Aminoglycoside phosphotransferase domain-containing protein</fullName>
    </recommendedName>
</protein>
<dbReference type="PANTHER" id="PTHR43883:SF1">
    <property type="entry name" value="GLUCONOKINASE"/>
    <property type="match status" value="1"/>
</dbReference>
<dbReference type="SUPFAM" id="SSF56112">
    <property type="entry name" value="Protein kinase-like (PK-like)"/>
    <property type="match status" value="1"/>
</dbReference>
<dbReference type="InterPro" id="IPR011009">
    <property type="entry name" value="Kinase-like_dom_sf"/>
</dbReference>
<accession>A0AAU8LY86</accession>
<dbReference type="AlphaFoldDB" id="A0AAU8LY86"/>